<gene>
    <name evidence="5" type="ORF">DWV76_03325</name>
    <name evidence="4" type="ORF">LYY06_03200</name>
</gene>
<dbReference type="Proteomes" id="UP000283785">
    <property type="component" value="Unassembled WGS sequence"/>
</dbReference>
<dbReference type="SUPFAM" id="SSF53474">
    <property type="entry name" value="alpha/beta-Hydrolases"/>
    <property type="match status" value="1"/>
</dbReference>
<dbReference type="Pfam" id="PF20434">
    <property type="entry name" value="BD-FAE"/>
    <property type="match status" value="1"/>
</dbReference>
<dbReference type="AlphaFoldDB" id="A0AA92W6B1"/>
<dbReference type="InterPro" id="IPR029058">
    <property type="entry name" value="AB_hydrolase_fold"/>
</dbReference>
<keyword evidence="1 5" id="KW-0378">Hydrolase</keyword>
<feature type="chain" id="PRO_5042788499" evidence="2">
    <location>
        <begin position="20"/>
        <end position="275"/>
    </location>
</feature>
<comment type="caution">
    <text evidence="5">The sequence shown here is derived from an EMBL/GenBank/DDBJ whole genome shotgun (WGS) entry which is preliminary data.</text>
</comment>
<evidence type="ECO:0000313" key="4">
    <source>
        <dbReference type="EMBL" id="MCE4121274.1"/>
    </source>
</evidence>
<dbReference type="GO" id="GO:0016787">
    <property type="term" value="F:hydrolase activity"/>
    <property type="evidence" value="ECO:0007669"/>
    <property type="project" value="UniProtKB-KW"/>
</dbReference>
<name>A0AA92W6B1_9BACT</name>
<organism evidence="5 6">
    <name type="scientific">Segatella copri</name>
    <dbReference type="NCBI Taxonomy" id="165179"/>
    <lineage>
        <taxon>Bacteria</taxon>
        <taxon>Pseudomonadati</taxon>
        <taxon>Bacteroidota</taxon>
        <taxon>Bacteroidia</taxon>
        <taxon>Bacteroidales</taxon>
        <taxon>Prevotellaceae</taxon>
        <taxon>Segatella</taxon>
    </lineage>
</organism>
<proteinExistence type="predicted"/>
<dbReference type="RefSeq" id="WP_118063652.1">
    <property type="nucleotide sequence ID" value="NZ_JAJTVO010000004.1"/>
</dbReference>
<sequence length="275" mass="31070">MKKVLWMIFMTFMVLNVNAQKSISSDEVTTSNIQYKNGKDTYIKERCKLDICYDKSKKNSPVVVWYHGGGLTSGQKEIPGLLKKQGFVVVGVNYRLLPKVKIDECLDDCAAALAWVFQNISQYGGDAKKIFVSGHSAGGYITTMLGLDKTWLSRYGVDANNIAGLIPFSGQMISHFAYRKMNGIDNLQPTIDKYAPLYHVRKDAAHLVLITGDRNIELFGRYEENAYMWRMMNLIGRPDTQLYELGGYGHGAMAQPAFHILIQTIHKMLGEKYNF</sequence>
<evidence type="ECO:0000313" key="6">
    <source>
        <dbReference type="Proteomes" id="UP000283785"/>
    </source>
</evidence>
<keyword evidence="2" id="KW-0732">Signal</keyword>
<dbReference type="InterPro" id="IPR050300">
    <property type="entry name" value="GDXG_lipolytic_enzyme"/>
</dbReference>
<reference evidence="5 6" key="1">
    <citation type="submission" date="2018-08" db="EMBL/GenBank/DDBJ databases">
        <title>A genome reference for cultivated species of the human gut microbiota.</title>
        <authorList>
            <person name="Zou Y."/>
            <person name="Xue W."/>
            <person name="Luo G."/>
        </authorList>
    </citation>
    <scope>NUCLEOTIDE SEQUENCE [LARGE SCALE GENOMIC DNA]</scope>
    <source>
        <strain evidence="5 6">AF12-50</strain>
    </source>
</reference>
<reference evidence="4" key="2">
    <citation type="submission" date="2021-12" db="EMBL/GenBank/DDBJ databases">
        <authorList>
            <person name="Lv X."/>
        </authorList>
    </citation>
    <scope>NUCLEOTIDE SEQUENCE</scope>
    <source>
        <strain evidence="4">HF2106</strain>
    </source>
</reference>
<evidence type="ECO:0000259" key="3">
    <source>
        <dbReference type="Pfam" id="PF20434"/>
    </source>
</evidence>
<dbReference type="Proteomes" id="UP001200307">
    <property type="component" value="Unassembled WGS sequence"/>
</dbReference>
<dbReference type="PANTHER" id="PTHR48081:SF9">
    <property type="entry name" value="CARBOXYLESTERASE"/>
    <property type="match status" value="1"/>
</dbReference>
<evidence type="ECO:0000313" key="5">
    <source>
        <dbReference type="EMBL" id="RGW44375.1"/>
    </source>
</evidence>
<dbReference type="Gene3D" id="3.40.50.1820">
    <property type="entry name" value="alpha/beta hydrolase"/>
    <property type="match status" value="1"/>
</dbReference>
<dbReference type="PANTHER" id="PTHR48081">
    <property type="entry name" value="AB HYDROLASE SUPERFAMILY PROTEIN C4A8.06C"/>
    <property type="match status" value="1"/>
</dbReference>
<feature type="domain" description="BD-FAE-like" evidence="3">
    <location>
        <begin position="49"/>
        <end position="150"/>
    </location>
</feature>
<dbReference type="EMBL" id="QSAG01000003">
    <property type="protein sequence ID" value="RGW44375.1"/>
    <property type="molecule type" value="Genomic_DNA"/>
</dbReference>
<evidence type="ECO:0000256" key="1">
    <source>
        <dbReference type="ARBA" id="ARBA00022801"/>
    </source>
</evidence>
<evidence type="ECO:0000256" key="2">
    <source>
        <dbReference type="SAM" id="SignalP"/>
    </source>
</evidence>
<feature type="signal peptide" evidence="2">
    <location>
        <begin position="1"/>
        <end position="19"/>
    </location>
</feature>
<accession>A0AA92W6B1</accession>
<dbReference type="InterPro" id="IPR049492">
    <property type="entry name" value="BD-FAE-like_dom"/>
</dbReference>
<protein>
    <submittedName>
        <fullName evidence="5">Alpha/beta hydrolase</fullName>
    </submittedName>
</protein>
<dbReference type="EMBL" id="JAJTVO010000004">
    <property type="protein sequence ID" value="MCE4121274.1"/>
    <property type="molecule type" value="Genomic_DNA"/>
</dbReference>